<gene>
    <name evidence="7" type="ORF">FNH21_14915</name>
</gene>
<feature type="region of interest" description="Disordered" evidence="5">
    <location>
        <begin position="1"/>
        <end position="65"/>
    </location>
</feature>
<accession>A0A7X1TPT4</accession>
<evidence type="ECO:0000313" key="7">
    <source>
        <dbReference type="EMBL" id="MPY11993.1"/>
    </source>
</evidence>
<dbReference type="EMBL" id="VJXX01000006">
    <property type="protein sequence ID" value="MPY11993.1"/>
    <property type="molecule type" value="Genomic_DNA"/>
</dbReference>
<evidence type="ECO:0000256" key="2">
    <source>
        <dbReference type="ARBA" id="ARBA00022448"/>
    </source>
</evidence>
<proteinExistence type="inferred from homology"/>
<keyword evidence="8" id="KW-1185">Reference proteome</keyword>
<dbReference type="InterPro" id="IPR003439">
    <property type="entry name" value="ABC_transporter-like_ATP-bd"/>
</dbReference>
<evidence type="ECO:0000256" key="1">
    <source>
        <dbReference type="ARBA" id="ARBA00005417"/>
    </source>
</evidence>
<dbReference type="InterPro" id="IPR050095">
    <property type="entry name" value="ECF_ABC_transporter_ATP-bd"/>
</dbReference>
<dbReference type="PROSITE" id="PS50893">
    <property type="entry name" value="ABC_TRANSPORTER_2"/>
    <property type="match status" value="2"/>
</dbReference>
<dbReference type="InterPro" id="IPR015856">
    <property type="entry name" value="ABC_transpr_CbiO/EcfA_su"/>
</dbReference>
<dbReference type="PANTHER" id="PTHR43553:SF24">
    <property type="entry name" value="ENERGY-COUPLING FACTOR TRANSPORTER ATP-BINDING PROTEIN ECFA1"/>
    <property type="match status" value="1"/>
</dbReference>
<dbReference type="GO" id="GO:0016887">
    <property type="term" value="F:ATP hydrolysis activity"/>
    <property type="evidence" value="ECO:0007669"/>
    <property type="project" value="InterPro"/>
</dbReference>
<dbReference type="SMART" id="SM00382">
    <property type="entry name" value="AAA"/>
    <property type="match status" value="2"/>
</dbReference>
<organism evidence="7 8">
    <name type="scientific">Arthrobacter bussei</name>
    <dbReference type="NCBI Taxonomy" id="2594179"/>
    <lineage>
        <taxon>Bacteria</taxon>
        <taxon>Bacillati</taxon>
        <taxon>Actinomycetota</taxon>
        <taxon>Actinomycetes</taxon>
        <taxon>Micrococcales</taxon>
        <taxon>Micrococcaceae</taxon>
        <taxon>Arthrobacter</taxon>
    </lineage>
</organism>
<feature type="compositionally biased region" description="Basic residues" evidence="5">
    <location>
        <begin position="9"/>
        <end position="19"/>
    </location>
</feature>
<keyword evidence="2" id="KW-0813">Transport</keyword>
<evidence type="ECO:0000256" key="3">
    <source>
        <dbReference type="ARBA" id="ARBA00022741"/>
    </source>
</evidence>
<dbReference type="CDD" id="cd03225">
    <property type="entry name" value="ABC_cobalt_CbiO_domain1"/>
    <property type="match status" value="2"/>
</dbReference>
<feature type="region of interest" description="Disordered" evidence="5">
    <location>
        <begin position="81"/>
        <end position="103"/>
    </location>
</feature>
<dbReference type="GO" id="GO:0042626">
    <property type="term" value="F:ATPase-coupled transmembrane transporter activity"/>
    <property type="evidence" value="ECO:0007669"/>
    <property type="project" value="TreeGrafter"/>
</dbReference>
<dbReference type="Gene3D" id="3.40.50.300">
    <property type="entry name" value="P-loop containing nucleotide triphosphate hydrolases"/>
    <property type="match status" value="2"/>
</dbReference>
<dbReference type="InterPro" id="IPR003593">
    <property type="entry name" value="AAA+_ATPase"/>
</dbReference>
<feature type="domain" description="ABC transporter" evidence="6">
    <location>
        <begin position="391"/>
        <end position="633"/>
    </location>
</feature>
<dbReference type="OrthoDB" id="501320at2"/>
<feature type="compositionally biased region" description="Low complexity" evidence="5">
    <location>
        <begin position="40"/>
        <end position="49"/>
    </location>
</feature>
<dbReference type="SUPFAM" id="SSF52540">
    <property type="entry name" value="P-loop containing nucleoside triphosphate hydrolases"/>
    <property type="match status" value="2"/>
</dbReference>
<evidence type="ECO:0000256" key="5">
    <source>
        <dbReference type="SAM" id="MobiDB-lite"/>
    </source>
</evidence>
<dbReference type="GO" id="GO:0005524">
    <property type="term" value="F:ATP binding"/>
    <property type="evidence" value="ECO:0007669"/>
    <property type="project" value="UniProtKB-KW"/>
</dbReference>
<comment type="caution">
    <text evidence="7">The sequence shown here is derived from an EMBL/GenBank/DDBJ whole genome shotgun (WGS) entry which is preliminary data.</text>
</comment>
<reference evidence="8" key="1">
    <citation type="submission" date="2019-07" db="EMBL/GenBank/DDBJ databases">
        <title>Arthrobacter KR32 sp. nov., isolated from mountain cheese made of cows milk.</title>
        <authorList>
            <person name="Flegler A."/>
        </authorList>
    </citation>
    <scope>NUCLEOTIDE SEQUENCE [LARGE SCALE GENOMIC DNA]</scope>
    <source>
        <strain evidence="8">KR32</strain>
    </source>
</reference>
<feature type="compositionally biased region" description="Low complexity" evidence="5">
    <location>
        <begin position="20"/>
        <end position="33"/>
    </location>
</feature>
<evidence type="ECO:0000313" key="8">
    <source>
        <dbReference type="Proteomes" id="UP000326464"/>
    </source>
</evidence>
<dbReference type="Pfam" id="PF00005">
    <property type="entry name" value="ABC_tran"/>
    <property type="match status" value="2"/>
</dbReference>
<dbReference type="GO" id="GO:0043190">
    <property type="term" value="C:ATP-binding cassette (ABC) transporter complex"/>
    <property type="evidence" value="ECO:0007669"/>
    <property type="project" value="TreeGrafter"/>
</dbReference>
<keyword evidence="3" id="KW-0547">Nucleotide-binding</keyword>
<evidence type="ECO:0000259" key="6">
    <source>
        <dbReference type="PROSITE" id="PS50893"/>
    </source>
</evidence>
<keyword evidence="4 7" id="KW-0067">ATP-binding</keyword>
<evidence type="ECO:0000256" key="4">
    <source>
        <dbReference type="ARBA" id="ARBA00022840"/>
    </source>
</evidence>
<comment type="similarity">
    <text evidence="1">Belongs to the ABC transporter superfamily.</text>
</comment>
<dbReference type="InterPro" id="IPR027417">
    <property type="entry name" value="P-loop_NTPase"/>
</dbReference>
<dbReference type="Proteomes" id="UP000326464">
    <property type="component" value="Unassembled WGS sequence"/>
</dbReference>
<dbReference type="AlphaFoldDB" id="A0A7X1TPT4"/>
<feature type="region of interest" description="Disordered" evidence="5">
    <location>
        <begin position="398"/>
        <end position="428"/>
    </location>
</feature>
<feature type="domain" description="ABC transporter" evidence="6">
    <location>
        <begin position="120"/>
        <end position="368"/>
    </location>
</feature>
<dbReference type="PANTHER" id="PTHR43553">
    <property type="entry name" value="HEAVY METAL TRANSPORTER"/>
    <property type="match status" value="1"/>
</dbReference>
<name>A0A7X1TPT4_9MICC</name>
<sequence length="634" mass="66165">MEPEARVRGGLRRRAHPARRAPLPADHAGPAGSRPRRGARPPVAGAGPAHGDHAAGHRPPRRRLGAEPHARGTRLLLAGPAHELPTRHGHTPPARRAPGDGRRRRPLLGALARIRGARVIRLQSGSFAYDDGVPLLSGVTVAVEPGEYLVVAGASGSGKTTLARLLAGAVGTDAGAVFRGSLTLDGETVRFEGGPADPRIDPAVWSASVAFVAQGAWGQLSMMSATVGEEIAFGPCNRGVPYERLRREVDDVAAALKLTELLDRDPRRLSGGQLQRTIIAAAVVQRPRVLVLDEPFQGLDAGAAADVSAAIDVLRAGGTGVVVCAPMLPRTAPEGARIIALDGGHPVFDGLLAEARWAGLRRYGIGTEGDAPRIGAARPRGAPTTGGRTLVTVDDVVVRYPSPGEPGGPGRSERRARRRPPVSRDTPAVLDGVSLQVRAGEILAVRGSNGSGKTTLLQVLNGLRRPESGRVTVDGTPILRQPTGAFAGVVGYLFQDTDQQLFERTVLREVSYGPRAAGLRRVDALRRAADALEAVGLSAVADIHPYELAFVQRRLVALASLIAAGPSVWVLDEPTAGLDEPARTGLAALLVQHAQGGGAVVMATHDAAFSAAVAHRVLRLEAGLIHEESPGPVS</sequence>
<protein>
    <submittedName>
        <fullName evidence="7">ATP-binding cassette domain-containing protein</fullName>
    </submittedName>
</protein>